<feature type="repeat" description="WD" evidence="3">
    <location>
        <begin position="510"/>
        <end position="549"/>
    </location>
</feature>
<reference evidence="6" key="1">
    <citation type="submission" date="2021-01" db="EMBL/GenBank/DDBJ databases">
        <authorList>
            <person name="Corre E."/>
            <person name="Pelletier E."/>
            <person name="Niang G."/>
            <person name="Scheremetjew M."/>
            <person name="Finn R."/>
            <person name="Kale V."/>
            <person name="Holt S."/>
            <person name="Cochrane G."/>
            <person name="Meng A."/>
            <person name="Brown T."/>
            <person name="Cohen L."/>
        </authorList>
    </citation>
    <scope>NUCLEOTIDE SEQUENCE</scope>
    <source>
        <strain evidence="6">CCMP1756</strain>
    </source>
</reference>
<dbReference type="EMBL" id="HBIW01018340">
    <property type="protein sequence ID" value="CAE0700351.1"/>
    <property type="molecule type" value="Transcribed_RNA"/>
</dbReference>
<dbReference type="CDD" id="cd16655">
    <property type="entry name" value="RING-Ubox_WDSUB1-like"/>
    <property type="match status" value="1"/>
</dbReference>
<dbReference type="SUPFAM" id="SSF57850">
    <property type="entry name" value="RING/U-box"/>
    <property type="match status" value="1"/>
</dbReference>
<dbReference type="GO" id="GO:0004842">
    <property type="term" value="F:ubiquitin-protein transferase activity"/>
    <property type="evidence" value="ECO:0007669"/>
    <property type="project" value="InterPro"/>
</dbReference>
<dbReference type="PANTHER" id="PTHR46573">
    <property type="entry name" value="WD REPEAT, SAM AND U-BOX DOMAIN-CONTAINING PROTEIN 1"/>
    <property type="match status" value="1"/>
</dbReference>
<keyword evidence="1 3" id="KW-0853">WD repeat</keyword>
<evidence type="ECO:0000256" key="2">
    <source>
        <dbReference type="ARBA" id="ARBA00022737"/>
    </source>
</evidence>
<dbReference type="Gene3D" id="2.130.10.10">
    <property type="entry name" value="YVTN repeat-like/Quinoprotein amine dehydrogenase"/>
    <property type="match status" value="1"/>
</dbReference>
<reference evidence="7" key="2">
    <citation type="submission" date="2021-11" db="EMBL/GenBank/DDBJ databases">
        <authorList>
            <consortium name="Genoscope - CEA"/>
            <person name="William W."/>
        </authorList>
    </citation>
    <scope>NUCLEOTIDE SEQUENCE</scope>
</reference>
<dbReference type="SMART" id="SM00504">
    <property type="entry name" value="Ubox"/>
    <property type="match status" value="1"/>
</dbReference>
<dbReference type="SUPFAM" id="SSF50978">
    <property type="entry name" value="WD40 repeat-like"/>
    <property type="match status" value="1"/>
</dbReference>
<dbReference type="PROSITE" id="PS51698">
    <property type="entry name" value="U_BOX"/>
    <property type="match status" value="1"/>
</dbReference>
<evidence type="ECO:0000256" key="3">
    <source>
        <dbReference type="PROSITE-ProRule" id="PRU00221"/>
    </source>
</evidence>
<dbReference type="InterPro" id="IPR001680">
    <property type="entry name" value="WD40_rpt"/>
</dbReference>
<protein>
    <recommendedName>
        <fullName evidence="5">U-box domain-containing protein</fullName>
    </recommendedName>
</protein>
<dbReference type="Proteomes" id="UP000789595">
    <property type="component" value="Unassembled WGS sequence"/>
</dbReference>
<evidence type="ECO:0000313" key="6">
    <source>
        <dbReference type="EMBL" id="CAE0700351.1"/>
    </source>
</evidence>
<dbReference type="Pfam" id="PF00400">
    <property type="entry name" value="WD40"/>
    <property type="match status" value="2"/>
</dbReference>
<feature type="domain" description="U-box" evidence="5">
    <location>
        <begin position="3"/>
        <end position="80"/>
    </location>
</feature>
<evidence type="ECO:0000256" key="1">
    <source>
        <dbReference type="ARBA" id="ARBA00022574"/>
    </source>
</evidence>
<proteinExistence type="predicted"/>
<sequence length="681" mass="73198">MSSELDGLCCPLTLEVFEDPCTLVGDGHTYERASIEAWLDSGKLTSPTTGATLGIGGTRLVPNYAVKRTIAELAARGRLPPKGTSPRLATEVSQLAAAAEVLTVAEEPLPPPPPSDPRITAHFSERPHGFSEGASSASQGRQGFSDKTQTARQGGGFSERAQSASQGRQGFSDRNQTVRGGAKFGMGKVVDSSKDKMYVGQFQESGHVASRVETKLRLLDGVTHRSMSAQVVSDKSQSFSEGSGRTWFGWGKKKERKAGPRGRALTEVKQEESSEDDEPLQQACDALLVGGALRGGGSLAADGSFGTLVADGTSKPAYNSMNCNARTDAKVLKLCAPPLQAGMVLTCGQTRGVSAFRWKDYEVTTTKESGKWWKMKSKATTARKRCWEKSGELKGSRDWGLCLASDARGSYAVAGCRGGDLKLWRPPKAEQSGINRWVEAGVAERSHASSRMRSDVRAVAVDDNSDTLVSGGTDWCVRLWDARTLQSKGALGDINRADNPDADENYDDDQRGHNYPVTTVDVRGSTVASGGEDKRVMLWDCRRSEGAVACLNRMAPVTVVKFVGKEHEMLVAGEYGIAEIIDLRTHKPCATLMKPEEWDAKTKEVEGVWEGQLKNQHPILDACVSPTGDRVSILAWRPAGGVVEVFDAESWSLVSQVNLAMELPRISPSSLAACRLPAGGC</sequence>
<evidence type="ECO:0000256" key="4">
    <source>
        <dbReference type="SAM" id="MobiDB-lite"/>
    </source>
</evidence>
<dbReference type="PROSITE" id="PS50082">
    <property type="entry name" value="WD_REPEATS_2"/>
    <property type="match status" value="2"/>
</dbReference>
<dbReference type="Gene3D" id="3.30.40.10">
    <property type="entry name" value="Zinc/RING finger domain, C3HC4 (zinc finger)"/>
    <property type="match status" value="1"/>
</dbReference>
<dbReference type="InterPro" id="IPR019775">
    <property type="entry name" value="WD40_repeat_CS"/>
</dbReference>
<feature type="compositionally biased region" description="Polar residues" evidence="4">
    <location>
        <begin position="133"/>
        <end position="152"/>
    </location>
</feature>
<feature type="region of interest" description="Disordered" evidence="4">
    <location>
        <begin position="253"/>
        <end position="279"/>
    </location>
</feature>
<evidence type="ECO:0000313" key="8">
    <source>
        <dbReference type="Proteomes" id="UP000789595"/>
    </source>
</evidence>
<dbReference type="SMART" id="SM00320">
    <property type="entry name" value="WD40"/>
    <property type="match status" value="3"/>
</dbReference>
<gene>
    <name evidence="6" type="ORF">PCAL00307_LOCUS15787</name>
    <name evidence="7" type="ORF">PECAL_2P04220</name>
</gene>
<feature type="region of interest" description="Disordered" evidence="4">
    <location>
        <begin position="493"/>
        <end position="514"/>
    </location>
</feature>
<dbReference type="Pfam" id="PF04564">
    <property type="entry name" value="U-box"/>
    <property type="match status" value="1"/>
</dbReference>
<feature type="region of interest" description="Disordered" evidence="4">
    <location>
        <begin position="105"/>
        <end position="180"/>
    </location>
</feature>
<evidence type="ECO:0000313" key="7">
    <source>
        <dbReference type="EMBL" id="CAH0367403.1"/>
    </source>
</evidence>
<dbReference type="AlphaFoldDB" id="A0A7S4EAC4"/>
<dbReference type="PANTHER" id="PTHR46573:SF1">
    <property type="entry name" value="WD REPEAT, SAM AND U-BOX DOMAIN-CONTAINING PROTEIN 1"/>
    <property type="match status" value="1"/>
</dbReference>
<name>A0A7S4EAC4_9STRA</name>
<dbReference type="EMBL" id="CAKKNE010000002">
    <property type="protein sequence ID" value="CAH0367403.1"/>
    <property type="molecule type" value="Genomic_DNA"/>
</dbReference>
<feature type="repeat" description="WD" evidence="3">
    <location>
        <begin position="449"/>
        <end position="490"/>
    </location>
</feature>
<evidence type="ECO:0000259" key="5">
    <source>
        <dbReference type="PROSITE" id="PS51698"/>
    </source>
</evidence>
<accession>A0A7S4EAC4</accession>
<dbReference type="GO" id="GO:0016567">
    <property type="term" value="P:protein ubiquitination"/>
    <property type="evidence" value="ECO:0007669"/>
    <property type="project" value="InterPro"/>
</dbReference>
<dbReference type="PROSITE" id="PS00678">
    <property type="entry name" value="WD_REPEATS_1"/>
    <property type="match status" value="1"/>
</dbReference>
<keyword evidence="8" id="KW-1185">Reference proteome</keyword>
<dbReference type="InterPro" id="IPR003613">
    <property type="entry name" value="Ubox_domain"/>
</dbReference>
<dbReference type="InterPro" id="IPR015943">
    <property type="entry name" value="WD40/YVTN_repeat-like_dom_sf"/>
</dbReference>
<keyword evidence="2" id="KW-0677">Repeat</keyword>
<dbReference type="InterPro" id="IPR036322">
    <property type="entry name" value="WD40_repeat_dom_sf"/>
</dbReference>
<dbReference type="InterPro" id="IPR052085">
    <property type="entry name" value="WD-SAM-U-box"/>
</dbReference>
<dbReference type="PROSITE" id="PS50294">
    <property type="entry name" value="WD_REPEATS_REGION"/>
    <property type="match status" value="1"/>
</dbReference>
<dbReference type="OrthoDB" id="424220at2759"/>
<dbReference type="InterPro" id="IPR013083">
    <property type="entry name" value="Znf_RING/FYVE/PHD"/>
</dbReference>
<organism evidence="6">
    <name type="scientific">Pelagomonas calceolata</name>
    <dbReference type="NCBI Taxonomy" id="35677"/>
    <lineage>
        <taxon>Eukaryota</taxon>
        <taxon>Sar</taxon>
        <taxon>Stramenopiles</taxon>
        <taxon>Ochrophyta</taxon>
        <taxon>Pelagophyceae</taxon>
        <taxon>Pelagomonadales</taxon>
        <taxon>Pelagomonadaceae</taxon>
        <taxon>Pelagomonas</taxon>
    </lineage>
</organism>
<feature type="compositionally biased region" description="Polar residues" evidence="4">
    <location>
        <begin position="160"/>
        <end position="178"/>
    </location>
</feature>